<dbReference type="AlphaFoldDB" id="A0AA88D783"/>
<proteinExistence type="predicted"/>
<accession>A0AA88D783</accession>
<gene>
    <name evidence="1" type="ORF">TIFTF001_013400</name>
</gene>
<sequence length="54" mass="5821">MANEGDRRFGDLDRNGVKGFKLGVSRLDLTRRASGSPGSGEVLVIRSLTSNRSD</sequence>
<keyword evidence="2" id="KW-1185">Reference proteome</keyword>
<comment type="caution">
    <text evidence="1">The sequence shown here is derived from an EMBL/GenBank/DDBJ whole genome shotgun (WGS) entry which is preliminary data.</text>
</comment>
<dbReference type="Proteomes" id="UP001187192">
    <property type="component" value="Unassembled WGS sequence"/>
</dbReference>
<name>A0AA88D783_FICCA</name>
<dbReference type="EMBL" id="BTGU01000018">
    <property type="protein sequence ID" value="GMN44202.1"/>
    <property type="molecule type" value="Genomic_DNA"/>
</dbReference>
<protein>
    <submittedName>
        <fullName evidence="1">Uncharacterized protein</fullName>
    </submittedName>
</protein>
<evidence type="ECO:0000313" key="2">
    <source>
        <dbReference type="Proteomes" id="UP001187192"/>
    </source>
</evidence>
<evidence type="ECO:0000313" key="1">
    <source>
        <dbReference type="EMBL" id="GMN44202.1"/>
    </source>
</evidence>
<organism evidence="1 2">
    <name type="scientific">Ficus carica</name>
    <name type="common">Common fig</name>
    <dbReference type="NCBI Taxonomy" id="3494"/>
    <lineage>
        <taxon>Eukaryota</taxon>
        <taxon>Viridiplantae</taxon>
        <taxon>Streptophyta</taxon>
        <taxon>Embryophyta</taxon>
        <taxon>Tracheophyta</taxon>
        <taxon>Spermatophyta</taxon>
        <taxon>Magnoliopsida</taxon>
        <taxon>eudicotyledons</taxon>
        <taxon>Gunneridae</taxon>
        <taxon>Pentapetalae</taxon>
        <taxon>rosids</taxon>
        <taxon>fabids</taxon>
        <taxon>Rosales</taxon>
        <taxon>Moraceae</taxon>
        <taxon>Ficeae</taxon>
        <taxon>Ficus</taxon>
    </lineage>
</organism>
<reference evidence="1" key="1">
    <citation type="submission" date="2023-07" db="EMBL/GenBank/DDBJ databases">
        <title>draft genome sequence of fig (Ficus carica).</title>
        <authorList>
            <person name="Takahashi T."/>
            <person name="Nishimura K."/>
        </authorList>
    </citation>
    <scope>NUCLEOTIDE SEQUENCE</scope>
</reference>